<accession>A0A2P2LQ89</accession>
<dbReference type="AlphaFoldDB" id="A0A2P2LQ89"/>
<reference evidence="1" key="1">
    <citation type="submission" date="2018-02" db="EMBL/GenBank/DDBJ databases">
        <title>Rhizophora mucronata_Transcriptome.</title>
        <authorList>
            <person name="Meera S.P."/>
            <person name="Sreeshan A."/>
            <person name="Augustine A."/>
        </authorList>
    </citation>
    <scope>NUCLEOTIDE SEQUENCE</scope>
    <source>
        <tissue evidence="1">Leaf</tissue>
    </source>
</reference>
<name>A0A2P2LQ89_RHIMU</name>
<dbReference type="EMBL" id="GGEC01039655">
    <property type="protein sequence ID" value="MBX20139.1"/>
    <property type="molecule type" value="Transcribed_RNA"/>
</dbReference>
<protein>
    <submittedName>
        <fullName evidence="1">Bifunctional dihydrofolate reductase-thymidylate synthase-like</fullName>
    </submittedName>
</protein>
<sequence length="128" mass="15365">MSNYQIFISHFICYLSKPPTAVPEKKGERSFQAQRERERVNMFGKRCSPQNYKHRCLGGKPLAMIYSYFFRTALDCHFHFNFVMRIITYEFEICRHKGIYVLFLRINFQNLQEKHESVNVQKTNAKNN</sequence>
<proteinExistence type="predicted"/>
<evidence type="ECO:0000313" key="1">
    <source>
        <dbReference type="EMBL" id="MBX20139.1"/>
    </source>
</evidence>
<organism evidence="1">
    <name type="scientific">Rhizophora mucronata</name>
    <name type="common">Asiatic mangrove</name>
    <dbReference type="NCBI Taxonomy" id="61149"/>
    <lineage>
        <taxon>Eukaryota</taxon>
        <taxon>Viridiplantae</taxon>
        <taxon>Streptophyta</taxon>
        <taxon>Embryophyta</taxon>
        <taxon>Tracheophyta</taxon>
        <taxon>Spermatophyta</taxon>
        <taxon>Magnoliopsida</taxon>
        <taxon>eudicotyledons</taxon>
        <taxon>Gunneridae</taxon>
        <taxon>Pentapetalae</taxon>
        <taxon>rosids</taxon>
        <taxon>fabids</taxon>
        <taxon>Malpighiales</taxon>
        <taxon>Rhizophoraceae</taxon>
        <taxon>Rhizophora</taxon>
    </lineage>
</organism>